<evidence type="ECO:0000313" key="5">
    <source>
        <dbReference type="Proteomes" id="UP000530412"/>
    </source>
</evidence>
<accession>A0A514JLM6</accession>
<evidence type="ECO:0000259" key="1">
    <source>
        <dbReference type="Pfam" id="PF04149"/>
    </source>
</evidence>
<evidence type="ECO:0000313" key="2">
    <source>
        <dbReference type="EMBL" id="MBA8942395.1"/>
    </source>
</evidence>
<protein>
    <submittedName>
        <fullName evidence="3">DUF397 domain-containing protein</fullName>
    </submittedName>
</protein>
<dbReference type="KEGG" id="sast:CD934_05810"/>
<reference evidence="2 5" key="2">
    <citation type="submission" date="2020-08" db="EMBL/GenBank/DDBJ databases">
        <title>Genomic Encyclopedia of Type Strains, Phase III (KMG-III): the genomes of soil and plant-associated and newly described type strains.</title>
        <authorList>
            <person name="Whitman W."/>
        </authorList>
    </citation>
    <scope>NUCLEOTIDE SEQUENCE [LARGE SCALE GENOMIC DNA]</scope>
    <source>
        <strain evidence="2 5">CECT 3271</strain>
    </source>
</reference>
<evidence type="ECO:0000313" key="4">
    <source>
        <dbReference type="Proteomes" id="UP000316215"/>
    </source>
</evidence>
<dbReference type="AlphaFoldDB" id="A0A514JLM6"/>
<proteinExistence type="predicted"/>
<reference evidence="3 4" key="1">
    <citation type="submission" date="2017-07" db="EMBL/GenBank/DDBJ databases">
        <title>The Complete Genome of Streptomyces asterosporus-ZSY.</title>
        <authorList>
            <person name="Zhang S."/>
        </authorList>
    </citation>
    <scope>NUCLEOTIDE SEQUENCE [LARGE SCALE GENOMIC DNA]</scope>
    <source>
        <strain evidence="3 4">DSM 41452</strain>
    </source>
</reference>
<dbReference type="Proteomes" id="UP000530412">
    <property type="component" value="Unassembled WGS sequence"/>
</dbReference>
<organism evidence="3 4">
    <name type="scientific">Streptomyces calvus</name>
    <dbReference type="NCBI Taxonomy" id="67282"/>
    <lineage>
        <taxon>Bacteria</taxon>
        <taxon>Bacillati</taxon>
        <taxon>Actinomycetota</taxon>
        <taxon>Actinomycetes</taxon>
        <taxon>Kitasatosporales</taxon>
        <taxon>Streptomycetaceae</taxon>
        <taxon>Streptomyces</taxon>
    </lineage>
</organism>
<evidence type="ECO:0000313" key="3">
    <source>
        <dbReference type="EMBL" id="QDI68234.1"/>
    </source>
</evidence>
<keyword evidence="4" id="KW-1185">Reference proteome</keyword>
<dbReference type="EMBL" id="CP022310">
    <property type="protein sequence ID" value="QDI68234.1"/>
    <property type="molecule type" value="Genomic_DNA"/>
</dbReference>
<sequence>MSGTALVWFKSSHSSDEGGACLEVAYTWRKSSYSGDEGGECLEVATHPTAIHIRDSKTPDAPYLTVTPESWAAFLSIPSAGTGK</sequence>
<dbReference type="Pfam" id="PF04149">
    <property type="entry name" value="DUF397"/>
    <property type="match status" value="2"/>
</dbReference>
<dbReference type="OrthoDB" id="4562195at2"/>
<dbReference type="EMBL" id="JACJIE010000001">
    <property type="protein sequence ID" value="MBA8942395.1"/>
    <property type="molecule type" value="Genomic_DNA"/>
</dbReference>
<feature type="domain" description="DUF397" evidence="1">
    <location>
        <begin position="6"/>
        <end position="25"/>
    </location>
</feature>
<dbReference type="InterPro" id="IPR007278">
    <property type="entry name" value="DUF397"/>
</dbReference>
<gene>
    <name evidence="3" type="ORF">CD934_05810</name>
    <name evidence="2" type="ORF">FHS33_000784</name>
</gene>
<feature type="domain" description="DUF397" evidence="1">
    <location>
        <begin position="27"/>
        <end position="76"/>
    </location>
</feature>
<dbReference type="RefSeq" id="WP_142192292.1">
    <property type="nucleotide sequence ID" value="NZ_BMSU01000023.1"/>
</dbReference>
<dbReference type="Proteomes" id="UP000316215">
    <property type="component" value="Chromosome"/>
</dbReference>
<name>A0A514JLM6_9ACTN</name>